<organism evidence="1 2">
    <name type="scientific">Daphnia magna</name>
    <dbReference type="NCBI Taxonomy" id="35525"/>
    <lineage>
        <taxon>Eukaryota</taxon>
        <taxon>Metazoa</taxon>
        <taxon>Ecdysozoa</taxon>
        <taxon>Arthropoda</taxon>
        <taxon>Crustacea</taxon>
        <taxon>Branchiopoda</taxon>
        <taxon>Diplostraca</taxon>
        <taxon>Cladocera</taxon>
        <taxon>Anomopoda</taxon>
        <taxon>Daphniidae</taxon>
        <taxon>Daphnia</taxon>
    </lineage>
</organism>
<name>A0ABR0B0F1_9CRUS</name>
<reference evidence="1 2" key="1">
    <citation type="journal article" date="2023" name="Nucleic Acids Res.">
        <title>The hologenome of Daphnia magna reveals possible DNA methylation and microbiome-mediated evolution of the host genome.</title>
        <authorList>
            <person name="Chaturvedi A."/>
            <person name="Li X."/>
            <person name="Dhandapani V."/>
            <person name="Marshall H."/>
            <person name="Kissane S."/>
            <person name="Cuenca-Cambronero M."/>
            <person name="Asole G."/>
            <person name="Calvet F."/>
            <person name="Ruiz-Romero M."/>
            <person name="Marangio P."/>
            <person name="Guigo R."/>
            <person name="Rago D."/>
            <person name="Mirbahai L."/>
            <person name="Eastwood N."/>
            <person name="Colbourne J.K."/>
            <person name="Zhou J."/>
            <person name="Mallon E."/>
            <person name="Orsini L."/>
        </authorList>
    </citation>
    <scope>NUCLEOTIDE SEQUENCE [LARGE SCALE GENOMIC DNA]</scope>
    <source>
        <strain evidence="1">LRV0_1</strain>
    </source>
</reference>
<evidence type="ECO:0000313" key="2">
    <source>
        <dbReference type="Proteomes" id="UP001234178"/>
    </source>
</evidence>
<dbReference type="EMBL" id="JAOYFB010000039">
    <property type="protein sequence ID" value="KAK4030749.1"/>
    <property type="molecule type" value="Genomic_DNA"/>
</dbReference>
<keyword evidence="2" id="KW-1185">Reference proteome</keyword>
<protein>
    <submittedName>
        <fullName evidence="1">Uncharacterized protein</fullName>
    </submittedName>
</protein>
<accession>A0ABR0B0F1</accession>
<sequence length="168" mass="19164">MSLSVPRSVKLKRYIGGVEKIGNLGYWPSHIDKLDKLGLYKRVRKHSVPDEEKWELYQINIKQTYDDLNKSYAALKLYFKRIELADLGKVLVPQNSDIPSFDDEILGGGRSSRIRKQKEVFSPPQPARRSRIVVEPNPPVLTLATQSRVTYPKKLSSKEAAEGSRDII</sequence>
<proteinExistence type="predicted"/>
<gene>
    <name evidence="1" type="ORF">OUZ56_024088</name>
</gene>
<evidence type="ECO:0000313" key="1">
    <source>
        <dbReference type="EMBL" id="KAK4030749.1"/>
    </source>
</evidence>
<dbReference type="Proteomes" id="UP001234178">
    <property type="component" value="Unassembled WGS sequence"/>
</dbReference>
<comment type="caution">
    <text evidence="1">The sequence shown here is derived from an EMBL/GenBank/DDBJ whole genome shotgun (WGS) entry which is preliminary data.</text>
</comment>